<dbReference type="Proteomes" id="UP000199323">
    <property type="component" value="Unassembled WGS sequence"/>
</dbReference>
<sequence>MPREERIDYLVVGAGPAGIQAAYFLERAGRDYLVVEAGTAPGTFFTRFPRHRKLISINKVHTGWDDPELKLRTDWNSLLSDEGAPLFTSVTPRYFPDADDLVGYLADFVATHRLRIRYDTRITRIARPPAEDGGGRGDFTAVDQDGHTIRARRIIMATGVSRPYIPPIEGVELAERYDLVSVDPAGFTGQRVLIIGRGNSAFETADNLIETASVIHVAGPGSLRLAWQTHFVGHLRAVNNNFLDTYQLKSENALLDGEILHIVRDPENGRFRVAVKFARVNEVVKEIRYDRVILATGFRFDASVFAEECRPELMIKDRFPAQTEAWESVNVPDLYFAGTITQARDFKKSTSGFIHGYRYGVRALHHILEQRYHDRPWPRRALTAAPADPAGPPTDLPADLPATIADAVIARVNVTSALWQLFGFLGDAVIATRGPDGVSVGYHDEVPVDHLHQAVADGVFGDVERYLTVTLEYGADHDKVNPFDVSVGRVSQQDTGGLDGRYLHPVVRLFEDGKPVAEHHVTENLENEWDSEDVHRAPLVRFLTDHPVAGDAPAAANPS</sequence>
<dbReference type="AlphaFoldDB" id="A0A1I2H7F6"/>
<evidence type="ECO:0000313" key="3">
    <source>
        <dbReference type="Proteomes" id="UP000199323"/>
    </source>
</evidence>
<dbReference type="PANTHER" id="PTHR43539">
    <property type="entry name" value="FLAVIN-BINDING MONOOXYGENASE-LIKE PROTEIN (AFU_ORTHOLOGUE AFUA_4G09220)"/>
    <property type="match status" value="1"/>
</dbReference>
<dbReference type="GO" id="GO:0050660">
    <property type="term" value="F:flavin adenine dinucleotide binding"/>
    <property type="evidence" value="ECO:0007669"/>
    <property type="project" value="TreeGrafter"/>
</dbReference>
<dbReference type="EMBL" id="FONG01000010">
    <property type="protein sequence ID" value="SFF25280.1"/>
    <property type="molecule type" value="Genomic_DNA"/>
</dbReference>
<gene>
    <name evidence="2" type="ORF">SAMN05216251_110116</name>
</gene>
<dbReference type="SUPFAM" id="SSF51905">
    <property type="entry name" value="FAD/NAD(P)-binding domain"/>
    <property type="match status" value="1"/>
</dbReference>
<dbReference type="Gene3D" id="3.50.50.60">
    <property type="entry name" value="FAD/NAD(P)-binding domain"/>
    <property type="match status" value="2"/>
</dbReference>
<protein>
    <submittedName>
        <fullName evidence="2">Pyridine nucleotide-disulphide oxidoreductase</fullName>
    </submittedName>
</protein>
<proteinExistence type="predicted"/>
<dbReference type="PRINTS" id="PR00411">
    <property type="entry name" value="PNDRDTASEI"/>
</dbReference>
<dbReference type="STRING" id="380248.SAMN05216251_110116"/>
<name>A0A1I2H7F6_9ACTN</name>
<keyword evidence="1" id="KW-0560">Oxidoreductase</keyword>
<dbReference type="OrthoDB" id="178899at2"/>
<dbReference type="PRINTS" id="PR00368">
    <property type="entry name" value="FADPNR"/>
</dbReference>
<keyword evidence="3" id="KW-1185">Reference proteome</keyword>
<accession>A0A1I2H7F6</accession>
<dbReference type="InterPro" id="IPR036188">
    <property type="entry name" value="FAD/NAD-bd_sf"/>
</dbReference>
<dbReference type="RefSeq" id="WP_093714703.1">
    <property type="nucleotide sequence ID" value="NZ_FONG01000010.1"/>
</dbReference>
<dbReference type="GO" id="GO:0036503">
    <property type="term" value="P:ERAD pathway"/>
    <property type="evidence" value="ECO:0007669"/>
    <property type="project" value="TreeGrafter"/>
</dbReference>
<evidence type="ECO:0000256" key="1">
    <source>
        <dbReference type="ARBA" id="ARBA00023002"/>
    </source>
</evidence>
<dbReference type="InterPro" id="IPR050982">
    <property type="entry name" value="Auxin_biosynth/cation_transpt"/>
</dbReference>
<organism evidence="2 3">
    <name type="scientific">Actinacidiphila alni</name>
    <dbReference type="NCBI Taxonomy" id="380248"/>
    <lineage>
        <taxon>Bacteria</taxon>
        <taxon>Bacillati</taxon>
        <taxon>Actinomycetota</taxon>
        <taxon>Actinomycetes</taxon>
        <taxon>Kitasatosporales</taxon>
        <taxon>Streptomycetaceae</taxon>
        <taxon>Actinacidiphila</taxon>
    </lineage>
</organism>
<dbReference type="GO" id="GO:0004497">
    <property type="term" value="F:monooxygenase activity"/>
    <property type="evidence" value="ECO:0007669"/>
    <property type="project" value="TreeGrafter"/>
</dbReference>
<reference evidence="2 3" key="1">
    <citation type="submission" date="2016-10" db="EMBL/GenBank/DDBJ databases">
        <authorList>
            <person name="de Groot N.N."/>
        </authorList>
    </citation>
    <scope>NUCLEOTIDE SEQUENCE [LARGE SCALE GENOMIC DNA]</scope>
    <source>
        <strain evidence="2 3">CGMCC 4.3510</strain>
    </source>
</reference>
<dbReference type="PANTHER" id="PTHR43539:SF23">
    <property type="entry name" value="FAD-DEPENDENT OXIDOREDUCTASE DOMAIN-CONTAINING PROTEIN 2"/>
    <property type="match status" value="1"/>
</dbReference>
<dbReference type="Pfam" id="PF13738">
    <property type="entry name" value="Pyr_redox_3"/>
    <property type="match status" value="1"/>
</dbReference>
<evidence type="ECO:0000313" key="2">
    <source>
        <dbReference type="EMBL" id="SFF25280.1"/>
    </source>
</evidence>